<dbReference type="PIRSF" id="PIRSF000498">
    <property type="entry name" value="Riboflavin_syn_A"/>
    <property type="match status" value="1"/>
</dbReference>
<dbReference type="CDD" id="cd00402">
    <property type="entry name" value="Riboflavin_synthase_like"/>
    <property type="match status" value="1"/>
</dbReference>
<gene>
    <name evidence="12" type="ORF">C3F09_00270</name>
</gene>
<dbReference type="InterPro" id="IPR001783">
    <property type="entry name" value="Lumazine-bd"/>
</dbReference>
<dbReference type="InterPro" id="IPR023366">
    <property type="entry name" value="ATP_synth_asu-like_sf"/>
</dbReference>
<evidence type="ECO:0000313" key="13">
    <source>
        <dbReference type="Proteomes" id="UP000250918"/>
    </source>
</evidence>
<evidence type="ECO:0000256" key="6">
    <source>
        <dbReference type="ARBA" id="ARBA00022619"/>
    </source>
</evidence>
<evidence type="ECO:0000259" key="11">
    <source>
        <dbReference type="PROSITE" id="PS51177"/>
    </source>
</evidence>
<evidence type="ECO:0000256" key="5">
    <source>
        <dbReference type="ARBA" id="ARBA00013950"/>
    </source>
</evidence>
<evidence type="ECO:0000256" key="1">
    <source>
        <dbReference type="ARBA" id="ARBA00000968"/>
    </source>
</evidence>
<proteinExistence type="predicted"/>
<feature type="domain" description="Lumazine-binding" evidence="11">
    <location>
        <begin position="97"/>
        <end position="193"/>
    </location>
</feature>
<dbReference type="Gene3D" id="2.40.30.20">
    <property type="match status" value="2"/>
</dbReference>
<evidence type="ECO:0000256" key="9">
    <source>
        <dbReference type="NCBIfam" id="TIGR00187"/>
    </source>
</evidence>
<dbReference type="Proteomes" id="UP000250918">
    <property type="component" value="Unassembled WGS sequence"/>
</dbReference>
<dbReference type="AlphaFoldDB" id="A0A855X4R8"/>
<dbReference type="NCBIfam" id="NF006767">
    <property type="entry name" value="PRK09289.1"/>
    <property type="match status" value="1"/>
</dbReference>
<comment type="pathway">
    <text evidence="3">Cofactor biosynthesis; riboflavin biosynthesis; riboflavin from 2-hydroxy-3-oxobutyl phosphate and 5-amino-6-(D-ribitylamino)uracil: step 2/2.</text>
</comment>
<dbReference type="GO" id="GO:0009231">
    <property type="term" value="P:riboflavin biosynthetic process"/>
    <property type="evidence" value="ECO:0007669"/>
    <property type="project" value="UniProtKB-KW"/>
</dbReference>
<keyword evidence="6" id="KW-0686">Riboflavin biosynthesis</keyword>
<keyword evidence="8" id="KW-0677">Repeat</keyword>
<dbReference type="SUPFAM" id="SSF63380">
    <property type="entry name" value="Riboflavin synthase domain-like"/>
    <property type="match status" value="2"/>
</dbReference>
<feature type="domain" description="Lumazine-binding" evidence="11">
    <location>
        <begin position="1"/>
        <end position="96"/>
    </location>
</feature>
<dbReference type="PROSITE" id="PS51177">
    <property type="entry name" value="LUMAZINE_BIND"/>
    <property type="match status" value="2"/>
</dbReference>
<keyword evidence="7" id="KW-0808">Transferase</keyword>
<dbReference type="GO" id="GO:0004746">
    <property type="term" value="F:riboflavin synthase activity"/>
    <property type="evidence" value="ECO:0007669"/>
    <property type="project" value="UniProtKB-UniRule"/>
</dbReference>
<feature type="repeat" description="Lumazine-binding" evidence="10">
    <location>
        <begin position="1"/>
        <end position="96"/>
    </location>
</feature>
<protein>
    <recommendedName>
        <fullName evidence="5 9">Riboflavin synthase</fullName>
        <ecNumber evidence="4 9">2.5.1.9</ecNumber>
    </recommendedName>
</protein>
<evidence type="ECO:0000256" key="4">
    <source>
        <dbReference type="ARBA" id="ARBA00012827"/>
    </source>
</evidence>
<reference evidence="12 13" key="1">
    <citation type="journal article" date="2018" name="ISME J.">
        <title>A methanotrophic archaeon couples anaerobic oxidation of methane to Fe(III) reduction.</title>
        <authorList>
            <person name="Cai C."/>
            <person name="Leu A.O."/>
            <person name="Xie G.J."/>
            <person name="Guo J."/>
            <person name="Feng Y."/>
            <person name="Zhao J.X."/>
            <person name="Tyson G.W."/>
            <person name="Yuan Z."/>
            <person name="Hu S."/>
        </authorList>
    </citation>
    <scope>NUCLEOTIDE SEQUENCE [LARGE SCALE GENOMIC DNA]</scope>
    <source>
        <strain evidence="12">FeB_12</strain>
    </source>
</reference>
<feature type="repeat" description="Lumazine-binding" evidence="10">
    <location>
        <begin position="97"/>
        <end position="193"/>
    </location>
</feature>
<dbReference type="InterPro" id="IPR026017">
    <property type="entry name" value="Lumazine-bd_dom"/>
</dbReference>
<evidence type="ECO:0000256" key="8">
    <source>
        <dbReference type="ARBA" id="ARBA00022737"/>
    </source>
</evidence>
<evidence type="ECO:0000313" key="12">
    <source>
        <dbReference type="EMBL" id="PWB76438.1"/>
    </source>
</evidence>
<dbReference type="EMBL" id="PQAP01000001">
    <property type="protein sequence ID" value="PWB76438.1"/>
    <property type="molecule type" value="Genomic_DNA"/>
</dbReference>
<evidence type="ECO:0000256" key="7">
    <source>
        <dbReference type="ARBA" id="ARBA00022679"/>
    </source>
</evidence>
<comment type="function">
    <text evidence="2">Catalyzes the dismutation of two molecules of 6,7-dimethyl-8-ribityllumazine, resulting in the formation of riboflavin and 5-amino-6-(D-ribitylamino)uracil.</text>
</comment>
<dbReference type="EC" id="2.5.1.9" evidence="4 9"/>
<evidence type="ECO:0000256" key="10">
    <source>
        <dbReference type="PROSITE-ProRule" id="PRU00524"/>
    </source>
</evidence>
<accession>A0A855X4R8</accession>
<comment type="catalytic activity">
    <reaction evidence="1">
        <text>2 6,7-dimethyl-8-(1-D-ribityl)lumazine + H(+) = 5-amino-6-(D-ribitylamino)uracil + riboflavin</text>
        <dbReference type="Rhea" id="RHEA:20772"/>
        <dbReference type="ChEBI" id="CHEBI:15378"/>
        <dbReference type="ChEBI" id="CHEBI:15934"/>
        <dbReference type="ChEBI" id="CHEBI:57986"/>
        <dbReference type="ChEBI" id="CHEBI:58201"/>
        <dbReference type="EC" id="2.5.1.9"/>
    </reaction>
</comment>
<name>A0A855X4R8_9BACT</name>
<dbReference type="Pfam" id="PF00677">
    <property type="entry name" value="Lum_binding"/>
    <property type="match status" value="2"/>
</dbReference>
<evidence type="ECO:0000256" key="2">
    <source>
        <dbReference type="ARBA" id="ARBA00002803"/>
    </source>
</evidence>
<organism evidence="12 13">
    <name type="scientific">candidate division GN15 bacterium</name>
    <dbReference type="NCBI Taxonomy" id="2072418"/>
    <lineage>
        <taxon>Bacteria</taxon>
        <taxon>candidate division GN15</taxon>
    </lineage>
</organism>
<evidence type="ECO:0000256" key="3">
    <source>
        <dbReference type="ARBA" id="ARBA00004887"/>
    </source>
</evidence>
<dbReference type="InterPro" id="IPR017938">
    <property type="entry name" value="Riboflavin_synthase-like_b-brl"/>
</dbReference>
<dbReference type="NCBIfam" id="TIGR00187">
    <property type="entry name" value="ribE"/>
    <property type="match status" value="1"/>
</dbReference>
<sequence>MFTGLVETIGRVGQLTHRGNYLVLTVAPEKLTFDVKDGDSICCDGACLTVAMTTKSGFVVEASQVTVVRTTLGRWPVGYRVHLERALRADSRLGGHFVTGHVDCIGTVEALSTVGESQELNVRYDGEFDPLVVSKGSVAINGVSLTVNEARKGGLSVNLIPYTLKATTLASLGTGDYVNIEFDILGKYIAKQRLNPAGDGLTMEKLLESGW</sequence>
<dbReference type="PANTHER" id="PTHR21098:SF12">
    <property type="entry name" value="RIBOFLAVIN SYNTHASE"/>
    <property type="match status" value="1"/>
</dbReference>
<comment type="caution">
    <text evidence="12">The sequence shown here is derived from an EMBL/GenBank/DDBJ whole genome shotgun (WGS) entry which is preliminary data.</text>
</comment>
<dbReference type="PANTHER" id="PTHR21098">
    <property type="entry name" value="RIBOFLAVIN SYNTHASE ALPHA CHAIN"/>
    <property type="match status" value="1"/>
</dbReference>